<evidence type="ECO:0000313" key="3">
    <source>
        <dbReference type="Proteomes" id="UP000823749"/>
    </source>
</evidence>
<dbReference type="AlphaFoldDB" id="A0AAV6J6V7"/>
<comment type="caution">
    <text evidence="2">The sequence shown here is derived from an EMBL/GenBank/DDBJ whole genome shotgun (WGS) entry which is preliminary data.</text>
</comment>
<evidence type="ECO:0000313" key="2">
    <source>
        <dbReference type="EMBL" id="KAG5536896.1"/>
    </source>
</evidence>
<reference evidence="2" key="1">
    <citation type="submission" date="2020-08" db="EMBL/GenBank/DDBJ databases">
        <title>Plant Genome Project.</title>
        <authorList>
            <person name="Zhang R.-G."/>
        </authorList>
    </citation>
    <scope>NUCLEOTIDE SEQUENCE</scope>
    <source>
        <strain evidence="2">WSP0</strain>
        <tissue evidence="2">Leaf</tissue>
    </source>
</reference>
<dbReference type="Proteomes" id="UP000823749">
    <property type="component" value="Chromosome 8"/>
</dbReference>
<name>A0AAV6J6V7_9ERIC</name>
<sequence>MGKGKKNANGNTRRFWNKREEEFLLNRVSDARNMRNKPFPMYDDWLLIFGKDRANGNLAEGLDESVAAIEREEAVEPEYYSPVMDFSLGADMAGDMDFSVPHNTPQSAAAAAAPQSAAAPSSSNIVGKKRGRASDGITKGLIQMAQAFGTFFEKNNTTMAEISQRMGYSQDLSNARKQVNEALKSLPLSIEERLKAASMIVDNPQRVDLFFSLKEEDEKIAWVFMLLGGLV</sequence>
<dbReference type="PANTHER" id="PTHR46250">
    <property type="entry name" value="MYB/SANT-LIKE DNA-BINDING DOMAIN PROTEIN-RELATED"/>
    <property type="match status" value="1"/>
</dbReference>
<keyword evidence="3" id="KW-1185">Reference proteome</keyword>
<evidence type="ECO:0000256" key="1">
    <source>
        <dbReference type="SAM" id="MobiDB-lite"/>
    </source>
</evidence>
<protein>
    <submittedName>
        <fullName evidence="2">Uncharacterized protein</fullName>
    </submittedName>
</protein>
<proteinExistence type="predicted"/>
<organism evidence="2 3">
    <name type="scientific">Rhododendron griersonianum</name>
    <dbReference type="NCBI Taxonomy" id="479676"/>
    <lineage>
        <taxon>Eukaryota</taxon>
        <taxon>Viridiplantae</taxon>
        <taxon>Streptophyta</taxon>
        <taxon>Embryophyta</taxon>
        <taxon>Tracheophyta</taxon>
        <taxon>Spermatophyta</taxon>
        <taxon>Magnoliopsida</taxon>
        <taxon>eudicotyledons</taxon>
        <taxon>Gunneridae</taxon>
        <taxon>Pentapetalae</taxon>
        <taxon>asterids</taxon>
        <taxon>Ericales</taxon>
        <taxon>Ericaceae</taxon>
        <taxon>Ericoideae</taxon>
        <taxon>Rhodoreae</taxon>
        <taxon>Rhododendron</taxon>
    </lineage>
</organism>
<dbReference type="PANTHER" id="PTHR46250:SF15">
    <property type="entry name" value="OS01G0523800 PROTEIN"/>
    <property type="match status" value="1"/>
</dbReference>
<gene>
    <name evidence="2" type="ORF">RHGRI_024356</name>
</gene>
<accession>A0AAV6J6V7</accession>
<feature type="compositionally biased region" description="Low complexity" evidence="1">
    <location>
        <begin position="105"/>
        <end position="123"/>
    </location>
</feature>
<feature type="region of interest" description="Disordered" evidence="1">
    <location>
        <begin position="101"/>
        <end position="131"/>
    </location>
</feature>
<dbReference type="EMBL" id="JACTNZ010000008">
    <property type="protein sequence ID" value="KAG5536896.1"/>
    <property type="molecule type" value="Genomic_DNA"/>
</dbReference>